<dbReference type="Gene3D" id="3.40.50.300">
    <property type="entry name" value="P-loop containing nucleotide triphosphate hydrolases"/>
    <property type="match status" value="1"/>
</dbReference>
<dbReference type="Proteomes" id="UP000242715">
    <property type="component" value="Unassembled WGS sequence"/>
</dbReference>
<evidence type="ECO:0000256" key="2">
    <source>
        <dbReference type="ARBA" id="ARBA00022741"/>
    </source>
</evidence>
<feature type="domain" description="NB-ARC" evidence="5">
    <location>
        <begin position="172"/>
        <end position="342"/>
    </location>
</feature>
<gene>
    <name evidence="9" type="ORF">TSUD_313650</name>
</gene>
<evidence type="ECO:0000256" key="1">
    <source>
        <dbReference type="ARBA" id="ARBA00022737"/>
    </source>
</evidence>
<evidence type="ECO:0000259" key="5">
    <source>
        <dbReference type="Pfam" id="PF00931"/>
    </source>
</evidence>
<evidence type="ECO:0000256" key="3">
    <source>
        <dbReference type="ARBA" id="ARBA00022821"/>
    </source>
</evidence>
<feature type="domain" description="Disease resistance R13L4/SHOC-2-like LRR" evidence="8">
    <location>
        <begin position="563"/>
        <end position="668"/>
    </location>
</feature>
<dbReference type="Gene3D" id="1.20.5.4130">
    <property type="match status" value="1"/>
</dbReference>
<dbReference type="InterPro" id="IPR055414">
    <property type="entry name" value="LRR_R13L4/SHOC2-like"/>
</dbReference>
<dbReference type="PANTHER" id="PTHR36766">
    <property type="entry name" value="PLANT BROAD-SPECTRUM MILDEW RESISTANCE PROTEIN RPW8"/>
    <property type="match status" value="1"/>
</dbReference>
<dbReference type="Pfam" id="PF23559">
    <property type="entry name" value="WHD_DRP"/>
    <property type="match status" value="1"/>
</dbReference>
<dbReference type="GO" id="GO:0043531">
    <property type="term" value="F:ADP binding"/>
    <property type="evidence" value="ECO:0007669"/>
    <property type="project" value="InterPro"/>
</dbReference>
<evidence type="ECO:0000259" key="8">
    <source>
        <dbReference type="Pfam" id="PF23598"/>
    </source>
</evidence>
<name>A0A2Z6M7H7_TRISU</name>
<dbReference type="InterPro" id="IPR042197">
    <property type="entry name" value="Apaf_helical"/>
</dbReference>
<keyword evidence="2" id="KW-0547">Nucleotide-binding</keyword>
<dbReference type="AlphaFoldDB" id="A0A2Z6M7H7"/>
<feature type="domain" description="Disease resistance N-terminal" evidence="6">
    <location>
        <begin position="10"/>
        <end position="97"/>
    </location>
</feature>
<dbReference type="Gene3D" id="1.10.8.430">
    <property type="entry name" value="Helical domain of apoptotic protease-activating factors"/>
    <property type="match status" value="1"/>
</dbReference>
<evidence type="ECO:0008006" key="11">
    <source>
        <dbReference type="Google" id="ProtNLM"/>
    </source>
</evidence>
<dbReference type="Pfam" id="PF23598">
    <property type="entry name" value="LRR_14"/>
    <property type="match status" value="1"/>
</dbReference>
<keyword evidence="1" id="KW-0677">Repeat</keyword>
<proteinExistence type="predicted"/>
<dbReference type="OrthoDB" id="1414483at2759"/>
<dbReference type="PANTHER" id="PTHR36766:SF40">
    <property type="entry name" value="DISEASE RESISTANCE PROTEIN RGA3"/>
    <property type="match status" value="1"/>
</dbReference>
<evidence type="ECO:0000259" key="7">
    <source>
        <dbReference type="Pfam" id="PF23559"/>
    </source>
</evidence>
<dbReference type="EMBL" id="DF973369">
    <property type="protein sequence ID" value="GAU28206.1"/>
    <property type="molecule type" value="Genomic_DNA"/>
</dbReference>
<dbReference type="InterPro" id="IPR036388">
    <property type="entry name" value="WH-like_DNA-bd_sf"/>
</dbReference>
<evidence type="ECO:0000256" key="4">
    <source>
        <dbReference type="ARBA" id="ARBA00022840"/>
    </source>
</evidence>
<dbReference type="SUPFAM" id="SSF52058">
    <property type="entry name" value="L domain-like"/>
    <property type="match status" value="1"/>
</dbReference>
<dbReference type="PRINTS" id="PR00364">
    <property type="entry name" value="DISEASERSIST"/>
</dbReference>
<dbReference type="Gene3D" id="3.80.10.10">
    <property type="entry name" value="Ribonuclease Inhibitor"/>
    <property type="match status" value="2"/>
</dbReference>
<accession>A0A2Z6M7H7</accession>
<dbReference type="Pfam" id="PF18052">
    <property type="entry name" value="Rx_N"/>
    <property type="match status" value="1"/>
</dbReference>
<dbReference type="InterPro" id="IPR032675">
    <property type="entry name" value="LRR_dom_sf"/>
</dbReference>
<evidence type="ECO:0000259" key="6">
    <source>
        <dbReference type="Pfam" id="PF18052"/>
    </source>
</evidence>
<feature type="domain" description="Disease resistance protein winged helix" evidence="7">
    <location>
        <begin position="429"/>
        <end position="501"/>
    </location>
</feature>
<dbReference type="GO" id="GO:0006952">
    <property type="term" value="P:defense response"/>
    <property type="evidence" value="ECO:0007669"/>
    <property type="project" value="UniProtKB-KW"/>
</dbReference>
<dbReference type="SUPFAM" id="SSF52047">
    <property type="entry name" value="RNI-like"/>
    <property type="match status" value="1"/>
</dbReference>
<organism evidence="9 10">
    <name type="scientific">Trifolium subterraneum</name>
    <name type="common">Subterranean clover</name>
    <dbReference type="NCBI Taxonomy" id="3900"/>
    <lineage>
        <taxon>Eukaryota</taxon>
        <taxon>Viridiplantae</taxon>
        <taxon>Streptophyta</taxon>
        <taxon>Embryophyta</taxon>
        <taxon>Tracheophyta</taxon>
        <taxon>Spermatophyta</taxon>
        <taxon>Magnoliopsida</taxon>
        <taxon>eudicotyledons</taxon>
        <taxon>Gunneridae</taxon>
        <taxon>Pentapetalae</taxon>
        <taxon>rosids</taxon>
        <taxon>fabids</taxon>
        <taxon>Fabales</taxon>
        <taxon>Fabaceae</taxon>
        <taxon>Papilionoideae</taxon>
        <taxon>50 kb inversion clade</taxon>
        <taxon>NPAAA clade</taxon>
        <taxon>Hologalegina</taxon>
        <taxon>IRL clade</taxon>
        <taxon>Trifolieae</taxon>
        <taxon>Trifolium</taxon>
    </lineage>
</organism>
<dbReference type="InterPro" id="IPR058922">
    <property type="entry name" value="WHD_DRP"/>
</dbReference>
<dbReference type="InterPro" id="IPR027417">
    <property type="entry name" value="P-loop_NTPase"/>
</dbReference>
<dbReference type="FunFam" id="3.40.50.300:FF:001091">
    <property type="entry name" value="Probable disease resistance protein At1g61300"/>
    <property type="match status" value="1"/>
</dbReference>
<keyword evidence="4" id="KW-0067">ATP-binding</keyword>
<evidence type="ECO:0000313" key="10">
    <source>
        <dbReference type="Proteomes" id="UP000242715"/>
    </source>
</evidence>
<keyword evidence="3" id="KW-0611">Plant defense</keyword>
<dbReference type="GO" id="GO:0051707">
    <property type="term" value="P:response to other organism"/>
    <property type="evidence" value="ECO:0007669"/>
    <property type="project" value="UniProtKB-ARBA"/>
</dbReference>
<dbReference type="GO" id="GO:0005524">
    <property type="term" value="F:ATP binding"/>
    <property type="evidence" value="ECO:0007669"/>
    <property type="project" value="UniProtKB-KW"/>
</dbReference>
<sequence>MAEQIPYGVATSLINRLASAAFREFGRIYGVMDELERLKYTVESVRAVLLDAEEKQQQNHAVQNWIRRLKDDVLHPADDLLDEFVIEDTRHKRDEARQVKVTKVLHSLSPNRIAFRRKMAHDIEKVQKKFNDVVKDMSGLNLNQNVVVVDQINNVRRETCSYVLESDIIGREDDKKKIISLLRQPHEIQNVSLVGMVGIGGIGKTTLAQLVYNDGEVKDLFENRMWVCVSDNFELKPIMKKMLESLTKNKIDDTISLDNLQYMFRDNLTGKRYLLVLDDIWNESFEKWAHLRTFLMCGAHGSKILVTTRSKIVAQTMGITDPYVLNVLSPDESWGLLKKITFGDGTIGVKQTLESIGKKIAEKCRGVALAIRSLGGILQRKSEEREWIDVLRGDFWKLCEDKDSILPVLKLSYQNLLPQQRQCFAYCSLYPKDCEIIKDELIQMWMAQGYLECSVEEQCMEEVGEQFVNIFLMKSFFQDAKLNKDGDIDRFKMHDLMHDLATQVAGNDCCYLDSKAKICIGRPVHVSVKFDALCLLKLLDASRLRTLIMLSSNGNALLDREELAVISTFKYLRVLKLRYAYLSKLHGSIDKLKHLRYLNLLECRGLESISKSIGNLVCLQTIEVTIGILDGKFALPTKLVSKLINLRHLVLDNLTFRDTTPTGFQNLNIQQHEGVIFSKWLSPLTNIIEISLNGCRGLQYLPPLERLPFLKSLEIISLYNLEYIYYEEPIVHESFFSSLESLKFMSCYILRGWRKMGDDFNDINSSHNLLLPQFPRLSILEIGGCWMLTCMPIFPNIEKRLSLTECNVQVLEATLNIAMSQYSIGFRPLSMLKSMEIGEVSSDVKKFPKDWLQNLTSLENLDFYFLSSEQFQVIEIWFEDELNCLPSLQRITFKRCSHLNTLPDWICNLSSLQHIKMINCGNLELLPEGMPRLTNLCTFEIIGCPFLGEECKLKVCCPSVKP</sequence>
<evidence type="ECO:0000313" key="9">
    <source>
        <dbReference type="EMBL" id="GAU28206.1"/>
    </source>
</evidence>
<dbReference type="CDD" id="cd14798">
    <property type="entry name" value="RX-CC_like"/>
    <property type="match status" value="1"/>
</dbReference>
<reference evidence="10" key="1">
    <citation type="journal article" date="2017" name="Front. Plant Sci.">
        <title>Climate Clever Clovers: New Paradigm to Reduce the Environmental Footprint of Ruminants by Breeding Low Methanogenic Forages Utilizing Haplotype Variation.</title>
        <authorList>
            <person name="Kaur P."/>
            <person name="Appels R."/>
            <person name="Bayer P.E."/>
            <person name="Keeble-Gagnere G."/>
            <person name="Wang J."/>
            <person name="Hirakawa H."/>
            <person name="Shirasawa K."/>
            <person name="Vercoe P."/>
            <person name="Stefanova K."/>
            <person name="Durmic Z."/>
            <person name="Nichols P."/>
            <person name="Revell C."/>
            <person name="Isobe S.N."/>
            <person name="Edwards D."/>
            <person name="Erskine W."/>
        </authorList>
    </citation>
    <scope>NUCLEOTIDE SEQUENCE [LARGE SCALE GENOMIC DNA]</scope>
    <source>
        <strain evidence="10">cv. Daliak</strain>
    </source>
</reference>
<dbReference type="SUPFAM" id="SSF52540">
    <property type="entry name" value="P-loop containing nucleoside triphosphate hydrolases"/>
    <property type="match status" value="1"/>
</dbReference>
<dbReference type="InterPro" id="IPR002182">
    <property type="entry name" value="NB-ARC"/>
</dbReference>
<dbReference type="Gene3D" id="1.10.10.10">
    <property type="entry name" value="Winged helix-like DNA-binding domain superfamily/Winged helix DNA-binding domain"/>
    <property type="match status" value="1"/>
</dbReference>
<keyword evidence="10" id="KW-1185">Reference proteome</keyword>
<protein>
    <recommendedName>
        <fullName evidence="11">NB-ARC domain-containing protein</fullName>
    </recommendedName>
</protein>
<dbReference type="InterPro" id="IPR041118">
    <property type="entry name" value="Rx_N"/>
</dbReference>
<dbReference type="Pfam" id="PF00931">
    <property type="entry name" value="NB-ARC"/>
    <property type="match status" value="1"/>
</dbReference>
<dbReference type="InterPro" id="IPR038005">
    <property type="entry name" value="RX-like_CC"/>
</dbReference>